<dbReference type="InterPro" id="IPR051019">
    <property type="entry name" value="VLCFA-Steroid_DH"/>
</dbReference>
<dbReference type="PRINTS" id="PR00081">
    <property type="entry name" value="GDHRDH"/>
</dbReference>
<comment type="subcellular location">
    <subcellularLocation>
        <location evidence="1">Endoplasmic reticulum</location>
    </subcellularLocation>
</comment>
<dbReference type="PRINTS" id="PR00080">
    <property type="entry name" value="SDRFAMILY"/>
</dbReference>
<dbReference type="PANTHER" id="PTHR43899:SF13">
    <property type="entry name" value="RH59310P"/>
    <property type="match status" value="1"/>
</dbReference>
<proteinExistence type="inferred from homology"/>
<dbReference type="PIRSF" id="PIRSF000126">
    <property type="entry name" value="11-beta-HSD1"/>
    <property type="match status" value="1"/>
</dbReference>
<dbReference type="InterPro" id="IPR036291">
    <property type="entry name" value="NAD(P)-bd_dom_sf"/>
</dbReference>
<evidence type="ECO:0000256" key="2">
    <source>
        <dbReference type="ARBA" id="ARBA00006484"/>
    </source>
</evidence>
<dbReference type="GO" id="GO:0005783">
    <property type="term" value="C:endoplasmic reticulum"/>
    <property type="evidence" value="ECO:0007669"/>
    <property type="project" value="UniProtKB-SubCell"/>
</dbReference>
<dbReference type="AlphaFoldDB" id="A0A229WU35"/>
<gene>
    <name evidence="6" type="ORF">CFD26_107431</name>
</gene>
<dbReference type="Gene3D" id="3.40.50.720">
    <property type="entry name" value="NAD(P)-binding Rossmann-like Domain"/>
    <property type="match status" value="1"/>
</dbReference>
<dbReference type="PROSITE" id="PS00061">
    <property type="entry name" value="ADH_SHORT"/>
    <property type="match status" value="1"/>
</dbReference>
<reference evidence="6 7" key="1">
    <citation type="submission" date="2018-08" db="EMBL/GenBank/DDBJ databases">
        <title>Draft genome sequences of two Aspergillus turcosus clinical strains isolated from bronchoalveolar lavage fluid: one azole-susceptible and the other azole-resistant.</title>
        <authorList>
            <person name="Parent-Michaud M."/>
            <person name="Dufresne P.J."/>
            <person name="Fournier E."/>
            <person name="Martineau C."/>
            <person name="Moreira S."/>
            <person name="Perkins V."/>
            <person name="De Repentigny L."/>
            <person name="Dufresne S.F."/>
        </authorList>
    </citation>
    <scope>NUCLEOTIDE SEQUENCE [LARGE SCALE GENOMIC DNA]</scope>
    <source>
        <strain evidence="6">HMR AF 1038</strain>
    </source>
</reference>
<keyword evidence="7" id="KW-1185">Reference proteome</keyword>
<keyword evidence="4" id="KW-0560">Oxidoreductase</keyword>
<evidence type="ECO:0000313" key="6">
    <source>
        <dbReference type="EMBL" id="RLM00236.1"/>
    </source>
</evidence>
<dbReference type="Proteomes" id="UP000215289">
    <property type="component" value="Unassembled WGS sequence"/>
</dbReference>
<protein>
    <recommendedName>
        <fullName evidence="8">Short chain dehydrogenase/reductase</fullName>
    </recommendedName>
</protein>
<evidence type="ECO:0000256" key="1">
    <source>
        <dbReference type="ARBA" id="ARBA00004240"/>
    </source>
</evidence>
<name>A0A229WU35_9EURO</name>
<dbReference type="EMBL" id="NIDN02000018">
    <property type="protein sequence ID" value="RLM00236.1"/>
    <property type="molecule type" value="Genomic_DNA"/>
</dbReference>
<accession>A0A229WU35</accession>
<dbReference type="GO" id="GO:0016491">
    <property type="term" value="F:oxidoreductase activity"/>
    <property type="evidence" value="ECO:0007669"/>
    <property type="project" value="UniProtKB-KW"/>
</dbReference>
<comment type="similarity">
    <text evidence="2 5">Belongs to the short-chain dehydrogenases/reductases (SDR) family.</text>
</comment>
<dbReference type="InterPro" id="IPR002347">
    <property type="entry name" value="SDR_fam"/>
</dbReference>
<comment type="caution">
    <text evidence="6">The sequence shown here is derived from an EMBL/GenBank/DDBJ whole genome shotgun (WGS) entry which is preliminary data.</text>
</comment>
<evidence type="ECO:0008006" key="8">
    <source>
        <dbReference type="Google" id="ProtNLM"/>
    </source>
</evidence>
<dbReference type="SUPFAM" id="SSF51735">
    <property type="entry name" value="NAD(P)-binding Rossmann-fold domains"/>
    <property type="match status" value="1"/>
</dbReference>
<sequence>MLQIPEQLKTPFSYIGAATVSYLAVQVARHFYCYLRPSSLSRYNPPGKDAWALVTGASDGIGFGFAQELCKRGFNVFLHGRNHDKLLSKRDELLAEFPHANVRIIVFDAFKSSSEDLSWIAQEIGDARLTVLVNNAGGGLKPFELLADLTHEDVQATISLNATFTAQITRVLLPILEKNSPSLILTVSSAAAYVMPTLTVYSASKGFVESFTRSLQAEMTLEGKDVEILGLRVANTNSQGNDVPLDLFTPTSRTLASAALNRVGCGEPLVWAYWPHSLQGLSFHLIPRNVLIQMLGGRLRDLKRKAEAKQVKKK</sequence>
<dbReference type="Pfam" id="PF00106">
    <property type="entry name" value="adh_short"/>
    <property type="match status" value="1"/>
</dbReference>
<evidence type="ECO:0000256" key="3">
    <source>
        <dbReference type="ARBA" id="ARBA00022857"/>
    </source>
</evidence>
<keyword evidence="3" id="KW-0521">NADP</keyword>
<dbReference type="PANTHER" id="PTHR43899">
    <property type="entry name" value="RH59310P"/>
    <property type="match status" value="1"/>
</dbReference>
<dbReference type="GO" id="GO:0044550">
    <property type="term" value="P:secondary metabolite biosynthetic process"/>
    <property type="evidence" value="ECO:0007669"/>
    <property type="project" value="UniProtKB-ARBA"/>
</dbReference>
<dbReference type="STRING" id="1245748.A0A229WU35"/>
<dbReference type="OrthoDB" id="47007at2759"/>
<organism evidence="6 7">
    <name type="scientific">Aspergillus turcosus</name>
    <dbReference type="NCBI Taxonomy" id="1245748"/>
    <lineage>
        <taxon>Eukaryota</taxon>
        <taxon>Fungi</taxon>
        <taxon>Dikarya</taxon>
        <taxon>Ascomycota</taxon>
        <taxon>Pezizomycotina</taxon>
        <taxon>Eurotiomycetes</taxon>
        <taxon>Eurotiomycetidae</taxon>
        <taxon>Eurotiales</taxon>
        <taxon>Aspergillaceae</taxon>
        <taxon>Aspergillus</taxon>
        <taxon>Aspergillus subgen. Fumigati</taxon>
    </lineage>
</organism>
<evidence type="ECO:0000256" key="5">
    <source>
        <dbReference type="RuleBase" id="RU000363"/>
    </source>
</evidence>
<evidence type="ECO:0000256" key="4">
    <source>
        <dbReference type="ARBA" id="ARBA00023002"/>
    </source>
</evidence>
<dbReference type="InterPro" id="IPR020904">
    <property type="entry name" value="Sc_DH/Rdtase_CS"/>
</dbReference>
<evidence type="ECO:0000313" key="7">
    <source>
        <dbReference type="Proteomes" id="UP000215289"/>
    </source>
</evidence>